<sequence>MPASREDEIARALRDAIEALEPITRGQKVAFERRLRGGIAQCASYEDEMAIASAMSVIPIERLKLEGHTASMTIAGDEGADVESVESAESRMERLSARDAELLALLRWFKEEFFSWVDKPPCEHCGGSEMTSIGVEVNALTAEEREGEAGRVELYRCGACVKTTRFPRYNSAIKLLETRRGRCGEWANAFTLCARAMGFRARWCLDWTDHVWTEVYSESQRRWLHCDPCENVCDKPLLYECGWGKKLSYVIAFSIEGVFDVTRRYTQNMRERYRLRGEVYEPWLRKRLAELTSELRSAMLPSEIKELEVQDAVERAELDRPAVDVGESLPGRQTGSLAWRRARGELGPSS</sequence>
<dbReference type="Gene3D" id="3.10.620.30">
    <property type="match status" value="1"/>
</dbReference>
<dbReference type="InterPro" id="IPR002931">
    <property type="entry name" value="Transglutaminase-like"/>
</dbReference>
<dbReference type="eggNOG" id="KOG0909">
    <property type="taxonomic scope" value="Eukaryota"/>
</dbReference>
<evidence type="ECO:0000256" key="3">
    <source>
        <dbReference type="ARBA" id="ARBA00022833"/>
    </source>
</evidence>
<dbReference type="Pfam" id="PF01841">
    <property type="entry name" value="Transglut_core"/>
    <property type="match status" value="1"/>
</dbReference>
<evidence type="ECO:0000256" key="1">
    <source>
        <dbReference type="ARBA" id="ARBA00009390"/>
    </source>
</evidence>
<protein>
    <recommendedName>
        <fullName evidence="5">Transglutaminase-like domain-containing protein</fullName>
    </recommendedName>
</protein>
<dbReference type="Gene3D" id="2.20.25.10">
    <property type="match status" value="1"/>
</dbReference>
<keyword evidence="3" id="KW-0862">Zinc</keyword>
<feature type="region of interest" description="Disordered" evidence="4">
    <location>
        <begin position="324"/>
        <end position="350"/>
    </location>
</feature>
<dbReference type="PANTHER" id="PTHR12143">
    <property type="entry name" value="PEPTIDE N-GLYCANASE PNGASE -RELATED"/>
    <property type="match status" value="1"/>
</dbReference>
<dbReference type="Proteomes" id="UP000195557">
    <property type="component" value="Unassembled WGS sequence"/>
</dbReference>
<comment type="similarity">
    <text evidence="1">Belongs to the transglutaminase-like superfamily. PNGase family.</text>
</comment>
<dbReference type="GO" id="GO:0000224">
    <property type="term" value="F:peptide-N4-(N-acetyl-beta-glucosaminyl)asparagine amidase activity"/>
    <property type="evidence" value="ECO:0007669"/>
    <property type="project" value="TreeGrafter"/>
</dbReference>
<proteinExistence type="inferred from homology"/>
<evidence type="ECO:0000259" key="5">
    <source>
        <dbReference type="SMART" id="SM00460"/>
    </source>
</evidence>
<dbReference type="InterPro" id="IPR038765">
    <property type="entry name" value="Papain-like_cys_pep_sf"/>
</dbReference>
<dbReference type="InterPro" id="IPR050883">
    <property type="entry name" value="PNGase"/>
</dbReference>
<dbReference type="PANTHER" id="PTHR12143:SF19">
    <property type="entry name" value="PEPTIDE-N(4)-(N-ACETYL-BETA-GLUCOSAMINYL)ASPARAGINE AMIDASE"/>
    <property type="match status" value="1"/>
</dbReference>
<dbReference type="GO" id="GO:0006516">
    <property type="term" value="P:glycoprotein catabolic process"/>
    <property type="evidence" value="ECO:0007669"/>
    <property type="project" value="TreeGrafter"/>
</dbReference>
<dbReference type="EMBL" id="KZ155785">
    <property type="protein sequence ID" value="OUS45997.1"/>
    <property type="molecule type" value="Genomic_DNA"/>
</dbReference>
<dbReference type="GO" id="GO:0005829">
    <property type="term" value="C:cytosol"/>
    <property type="evidence" value="ECO:0007669"/>
    <property type="project" value="TreeGrafter"/>
</dbReference>
<dbReference type="GO" id="GO:0005634">
    <property type="term" value="C:nucleus"/>
    <property type="evidence" value="ECO:0007669"/>
    <property type="project" value="TreeGrafter"/>
</dbReference>
<evidence type="ECO:0000256" key="2">
    <source>
        <dbReference type="ARBA" id="ARBA00022723"/>
    </source>
</evidence>
<evidence type="ECO:0000256" key="4">
    <source>
        <dbReference type="SAM" id="MobiDB-lite"/>
    </source>
</evidence>
<keyword evidence="2" id="KW-0479">Metal-binding</keyword>
<evidence type="ECO:0000313" key="6">
    <source>
        <dbReference type="EMBL" id="OUS45997.1"/>
    </source>
</evidence>
<name>A0A1Y5IBJ1_OSTTA</name>
<organism evidence="6">
    <name type="scientific">Ostreococcus tauri</name>
    <name type="common">Marine green alga</name>
    <dbReference type="NCBI Taxonomy" id="70448"/>
    <lineage>
        <taxon>Eukaryota</taxon>
        <taxon>Viridiplantae</taxon>
        <taxon>Chlorophyta</taxon>
        <taxon>Mamiellophyceae</taxon>
        <taxon>Mamiellales</taxon>
        <taxon>Bathycoccaceae</taxon>
        <taxon>Ostreococcus</taxon>
    </lineage>
</organism>
<gene>
    <name evidence="6" type="ORF">BE221DRAFT_75908</name>
</gene>
<dbReference type="SUPFAM" id="SSF54001">
    <property type="entry name" value="Cysteine proteinases"/>
    <property type="match status" value="1"/>
</dbReference>
<feature type="domain" description="Transglutaminase-like" evidence="5">
    <location>
        <begin position="175"/>
        <end position="230"/>
    </location>
</feature>
<reference evidence="6" key="1">
    <citation type="submission" date="2017-04" db="EMBL/GenBank/DDBJ databases">
        <title>Population genomics of picophytoplankton unveils novel chromosome hypervariability.</title>
        <authorList>
            <consortium name="DOE Joint Genome Institute"/>
            <person name="Blanc-Mathieu R."/>
            <person name="Krasovec M."/>
            <person name="Hebrard M."/>
            <person name="Yau S."/>
            <person name="Desgranges E."/>
            <person name="Martin J."/>
            <person name="Schackwitz W."/>
            <person name="Kuo A."/>
            <person name="Salin G."/>
            <person name="Donnadieu C."/>
            <person name="Desdevises Y."/>
            <person name="Sanchez-Ferandin S."/>
            <person name="Moreau H."/>
            <person name="Rivals E."/>
            <person name="Grigoriev I.V."/>
            <person name="Grimsley N."/>
            <person name="Eyre-Walker A."/>
            <person name="Piganeau G."/>
        </authorList>
    </citation>
    <scope>NUCLEOTIDE SEQUENCE [LARGE SCALE GENOMIC DNA]</scope>
    <source>
        <strain evidence="6">RCC 1115</strain>
    </source>
</reference>
<dbReference type="AlphaFoldDB" id="A0A1Y5IBJ1"/>
<accession>A0A1Y5IBJ1</accession>
<dbReference type="GO" id="GO:0046872">
    <property type="term" value="F:metal ion binding"/>
    <property type="evidence" value="ECO:0007669"/>
    <property type="project" value="UniProtKB-KW"/>
</dbReference>
<dbReference type="SMART" id="SM00460">
    <property type="entry name" value="TGc"/>
    <property type="match status" value="1"/>
</dbReference>